<gene>
    <name evidence="2" type="ORF">JTBM06_V1_200019</name>
</gene>
<name>A0A7D9D315_9GAMM</name>
<protein>
    <submittedName>
        <fullName evidence="2">PilT domain-containing protein</fullName>
    </submittedName>
</protein>
<sequence>MGGNGQPLATNCTNVKTFVDTNILVYAYDHGAGIKHERASDLIRNLWTDGNGILSTQVLQEFYVNVRRKASRPISIEDARALVADYLSWEPITNDGSSVLDAIDAEQRYQLSFWDALIVVAAQKGGASVIYSEDFNHGQTFDTVEVLNPFDGGS</sequence>
<dbReference type="CDD" id="cd18692">
    <property type="entry name" value="PIN_VapC-like"/>
    <property type="match status" value="1"/>
</dbReference>
<dbReference type="InterPro" id="IPR029060">
    <property type="entry name" value="PIN-like_dom_sf"/>
</dbReference>
<dbReference type="SUPFAM" id="SSF88723">
    <property type="entry name" value="PIN domain-like"/>
    <property type="match status" value="1"/>
</dbReference>
<accession>A0A7D9D315</accession>
<evidence type="ECO:0000313" key="2">
    <source>
        <dbReference type="EMBL" id="VUX55987.1"/>
    </source>
</evidence>
<feature type="domain" description="PIN" evidence="1">
    <location>
        <begin position="18"/>
        <end position="135"/>
    </location>
</feature>
<dbReference type="InterPro" id="IPR002716">
    <property type="entry name" value="PIN_dom"/>
</dbReference>
<dbReference type="EMBL" id="LR633967">
    <property type="protein sequence ID" value="VUX55987.1"/>
    <property type="molecule type" value="Genomic_DNA"/>
</dbReference>
<proteinExistence type="predicted"/>
<evidence type="ECO:0000259" key="1">
    <source>
        <dbReference type="Pfam" id="PF01850"/>
    </source>
</evidence>
<reference evidence="2" key="1">
    <citation type="submission" date="2019-07" db="EMBL/GenBank/DDBJ databases">
        <authorList>
            <person name="Weber M."/>
            <person name="Kostadinov I."/>
            <person name="Kostadinov D I."/>
        </authorList>
    </citation>
    <scope>NUCLEOTIDE SEQUENCE</scope>
    <source>
        <strain evidence="2">Gfbio:sag-sample-m06:053724c1-46a9-4a36-b237-ea2bf867836b</strain>
    </source>
</reference>
<dbReference type="Pfam" id="PF01850">
    <property type="entry name" value="PIN"/>
    <property type="match status" value="1"/>
</dbReference>
<organism evidence="2">
    <name type="scientific">uncultured Woeseiaceae bacterium</name>
    <dbReference type="NCBI Taxonomy" id="1983305"/>
    <lineage>
        <taxon>Bacteria</taxon>
        <taxon>Pseudomonadati</taxon>
        <taxon>Pseudomonadota</taxon>
        <taxon>Gammaproteobacteria</taxon>
        <taxon>Woeseiales</taxon>
        <taxon>Woeseiaceae</taxon>
        <taxon>environmental samples</taxon>
    </lineage>
</organism>
<dbReference type="AlphaFoldDB" id="A0A7D9D315"/>
<dbReference type="Gene3D" id="3.40.50.1010">
    <property type="entry name" value="5'-nuclease"/>
    <property type="match status" value="1"/>
</dbReference>